<reference evidence="8 9" key="1">
    <citation type="submission" date="2020-04" db="EMBL/GenBank/DDBJ databases">
        <authorList>
            <person name="Alioto T."/>
            <person name="Alioto T."/>
            <person name="Gomez Garrido J."/>
        </authorList>
    </citation>
    <scope>NUCLEOTIDE SEQUENCE [LARGE SCALE GENOMIC DNA]</scope>
</reference>
<dbReference type="Gene3D" id="2.60.40.4060">
    <property type="entry name" value="Reeler domain"/>
    <property type="match status" value="1"/>
</dbReference>
<keyword evidence="9" id="KW-1185">Reference proteome</keyword>
<dbReference type="PANTHER" id="PTHR45828">
    <property type="entry name" value="CYTOCHROME B561/FERRIC REDUCTASE TRANSMEMBRANE"/>
    <property type="match status" value="1"/>
</dbReference>
<keyword evidence="2" id="KW-0929">Antimicrobial</keyword>
<dbReference type="FunFam" id="2.60.40.4060:FF:000003">
    <property type="entry name" value="Ferric chelate reductase 1"/>
    <property type="match status" value="1"/>
</dbReference>
<comment type="caution">
    <text evidence="8">The sequence shown here is derived from an EMBL/GenBank/DDBJ whole genome shotgun (WGS) entry which is preliminary data.</text>
</comment>
<dbReference type="GO" id="GO:0045087">
    <property type="term" value="P:innate immune response"/>
    <property type="evidence" value="ECO:0007669"/>
    <property type="project" value="UniProtKB-KW"/>
</dbReference>
<gene>
    <name evidence="8" type="ORF">CLODIP_2_CD10513</name>
</gene>
<evidence type="ECO:0000256" key="2">
    <source>
        <dbReference type="ARBA" id="ARBA00022529"/>
    </source>
</evidence>
<protein>
    <recommendedName>
        <fullName evidence="7">Reelin domain-containing protein</fullName>
    </recommendedName>
</protein>
<evidence type="ECO:0000313" key="9">
    <source>
        <dbReference type="Proteomes" id="UP000494165"/>
    </source>
</evidence>
<dbReference type="InterPro" id="IPR002861">
    <property type="entry name" value="Reeler_dom"/>
</dbReference>
<feature type="domain" description="Reelin" evidence="7">
    <location>
        <begin position="5"/>
        <end position="172"/>
    </location>
</feature>
<dbReference type="AlphaFoldDB" id="A0A8S1CU83"/>
<dbReference type="Proteomes" id="UP000494165">
    <property type="component" value="Unassembled WGS sequence"/>
</dbReference>
<keyword evidence="4" id="KW-0391">Immunity</keyword>
<dbReference type="EMBL" id="CADEPI010000094">
    <property type="protein sequence ID" value="CAB3374198.1"/>
    <property type="molecule type" value="Genomic_DNA"/>
</dbReference>
<dbReference type="Pfam" id="PF02014">
    <property type="entry name" value="Reeler"/>
    <property type="match status" value="1"/>
</dbReference>
<evidence type="ECO:0000256" key="6">
    <source>
        <dbReference type="SAM" id="SignalP"/>
    </source>
</evidence>
<feature type="chain" id="PRO_5035935464" description="Reelin domain-containing protein" evidence="6">
    <location>
        <begin position="19"/>
        <end position="172"/>
    </location>
</feature>
<sequence length="172" mass="17981">MRVFTVALFSGLVVLAAGYGGGAPEGACGDMVPQHHTPPQTSESPYTISVNKNSVRPKEKVYVTLSSKQGDTFKGFFIQARVGDTAVGKFDAAAGVKLVNCGNGVASAATHENSKEKTKVTVAWEAPPELSETVIFTVTTAKDGGTFWVAQKAAPLRVQVSVGCTKNSGLTF</sequence>
<evidence type="ECO:0000256" key="3">
    <source>
        <dbReference type="ARBA" id="ARBA00022588"/>
    </source>
</evidence>
<evidence type="ECO:0000313" key="8">
    <source>
        <dbReference type="EMBL" id="CAB3374198.1"/>
    </source>
</evidence>
<evidence type="ECO:0000256" key="1">
    <source>
        <dbReference type="ARBA" id="ARBA00008501"/>
    </source>
</evidence>
<dbReference type="GO" id="GO:0016020">
    <property type="term" value="C:membrane"/>
    <property type="evidence" value="ECO:0007669"/>
    <property type="project" value="TreeGrafter"/>
</dbReference>
<keyword evidence="3" id="KW-0399">Innate immunity</keyword>
<dbReference type="PANTHER" id="PTHR45828:SF33">
    <property type="entry name" value="DOMON DOMAIN-CONTAINING PROTEIN"/>
    <property type="match status" value="1"/>
</dbReference>
<evidence type="ECO:0000256" key="5">
    <source>
        <dbReference type="ARBA" id="ARBA00023022"/>
    </source>
</evidence>
<name>A0A8S1CU83_9INSE</name>
<dbReference type="InterPro" id="IPR051237">
    <property type="entry name" value="Ferric-chelate_Red/DefProt"/>
</dbReference>
<evidence type="ECO:0000256" key="4">
    <source>
        <dbReference type="ARBA" id="ARBA00022859"/>
    </source>
</evidence>
<dbReference type="GO" id="GO:0042742">
    <property type="term" value="P:defense response to bacterium"/>
    <property type="evidence" value="ECO:0007669"/>
    <property type="project" value="UniProtKB-KW"/>
</dbReference>
<keyword evidence="5" id="KW-0044">Antibiotic</keyword>
<feature type="signal peptide" evidence="6">
    <location>
        <begin position="1"/>
        <end position="18"/>
    </location>
</feature>
<organism evidence="8 9">
    <name type="scientific">Cloeon dipterum</name>
    <dbReference type="NCBI Taxonomy" id="197152"/>
    <lineage>
        <taxon>Eukaryota</taxon>
        <taxon>Metazoa</taxon>
        <taxon>Ecdysozoa</taxon>
        <taxon>Arthropoda</taxon>
        <taxon>Hexapoda</taxon>
        <taxon>Insecta</taxon>
        <taxon>Pterygota</taxon>
        <taxon>Palaeoptera</taxon>
        <taxon>Ephemeroptera</taxon>
        <taxon>Pisciforma</taxon>
        <taxon>Baetidae</taxon>
        <taxon>Cloeon</taxon>
    </lineage>
</organism>
<keyword evidence="6" id="KW-0732">Signal</keyword>
<dbReference type="InterPro" id="IPR042307">
    <property type="entry name" value="Reeler_sf"/>
</dbReference>
<comment type="similarity">
    <text evidence="1">Belongs to the insect defense protein family.</text>
</comment>
<dbReference type="GO" id="GO:0042832">
    <property type="term" value="P:defense response to protozoan"/>
    <property type="evidence" value="ECO:0007669"/>
    <property type="project" value="UniProtKB-ARBA"/>
</dbReference>
<dbReference type="OrthoDB" id="6418377at2759"/>
<dbReference type="PROSITE" id="PS51019">
    <property type="entry name" value="REELIN"/>
    <property type="match status" value="1"/>
</dbReference>
<evidence type="ECO:0000259" key="7">
    <source>
        <dbReference type="PROSITE" id="PS51019"/>
    </source>
</evidence>
<proteinExistence type="inferred from homology"/>
<accession>A0A8S1CU83</accession>
<dbReference type="CDD" id="cd08544">
    <property type="entry name" value="Reeler"/>
    <property type="match status" value="1"/>
</dbReference>